<dbReference type="EMBL" id="CAFBON010000205">
    <property type="protein sequence ID" value="CAB5001109.1"/>
    <property type="molecule type" value="Genomic_DNA"/>
</dbReference>
<gene>
    <name evidence="2" type="ORF">UFOPK3954_01745</name>
</gene>
<accession>A0A6J7PCE5</accession>
<organism evidence="2">
    <name type="scientific">freshwater metagenome</name>
    <dbReference type="NCBI Taxonomy" id="449393"/>
    <lineage>
        <taxon>unclassified sequences</taxon>
        <taxon>metagenomes</taxon>
        <taxon>ecological metagenomes</taxon>
    </lineage>
</organism>
<sequence>MKSVWQASTVRGPASISLASRLFSLIVRPRMPPAPLHQPTKASAASNSSWLRPGMIELPGSETVPTSIWLSVTPWAVAPLAEPGPHTPTRSPKLPAATGAVPGSGATVDSVGAAAVVGAACSPEPPQAAPATAEINSTQMARRAVLMALSQGSGVGPRNAIARGPARPDTRSGGVSSNPTVLEQHPGERAVCVSGPPEEHLLGLREHDRRIDNGCRPTSVGCDVETAP</sequence>
<evidence type="ECO:0000313" key="2">
    <source>
        <dbReference type="EMBL" id="CAB5001109.1"/>
    </source>
</evidence>
<name>A0A6J7PCE5_9ZZZZ</name>
<protein>
    <submittedName>
        <fullName evidence="2">Unannotated protein</fullName>
    </submittedName>
</protein>
<dbReference type="AlphaFoldDB" id="A0A6J7PCE5"/>
<reference evidence="2" key="1">
    <citation type="submission" date="2020-05" db="EMBL/GenBank/DDBJ databases">
        <authorList>
            <person name="Chiriac C."/>
            <person name="Salcher M."/>
            <person name="Ghai R."/>
            <person name="Kavagutti S V."/>
        </authorList>
    </citation>
    <scope>NUCLEOTIDE SEQUENCE</scope>
</reference>
<proteinExistence type="predicted"/>
<feature type="region of interest" description="Disordered" evidence="1">
    <location>
        <begin position="153"/>
        <end position="182"/>
    </location>
</feature>
<evidence type="ECO:0000256" key="1">
    <source>
        <dbReference type="SAM" id="MobiDB-lite"/>
    </source>
</evidence>